<dbReference type="AlphaFoldDB" id="A0A7I0HRH6"/>
<evidence type="ECO:0000313" key="2">
    <source>
        <dbReference type="EMBL" id="TGL04978.1"/>
    </source>
</evidence>
<dbReference type="InterPro" id="IPR052345">
    <property type="entry name" value="Rad_response_metalloprotease"/>
</dbReference>
<dbReference type="InterPro" id="IPR010359">
    <property type="entry name" value="IrrE_HExxH"/>
</dbReference>
<dbReference type="Gene3D" id="1.10.10.2910">
    <property type="match status" value="1"/>
</dbReference>
<dbReference type="PANTHER" id="PTHR43236">
    <property type="entry name" value="ANTITOXIN HIGA1"/>
    <property type="match status" value="1"/>
</dbReference>
<evidence type="ECO:0000313" key="3">
    <source>
        <dbReference type="Proteomes" id="UP000297641"/>
    </source>
</evidence>
<evidence type="ECO:0000259" key="1">
    <source>
        <dbReference type="Pfam" id="PF06114"/>
    </source>
</evidence>
<organism evidence="2 3">
    <name type="scientific">Leptospira bouyouniensis</name>
    <dbReference type="NCBI Taxonomy" id="2484911"/>
    <lineage>
        <taxon>Bacteria</taxon>
        <taxon>Pseudomonadati</taxon>
        <taxon>Spirochaetota</taxon>
        <taxon>Spirochaetia</taxon>
        <taxon>Leptospirales</taxon>
        <taxon>Leptospiraceae</taxon>
        <taxon>Leptospira</taxon>
    </lineage>
</organism>
<dbReference type="EMBL" id="RQFT01000009">
    <property type="protein sequence ID" value="TGL04978.1"/>
    <property type="molecule type" value="Genomic_DNA"/>
</dbReference>
<gene>
    <name evidence="2" type="ORF">EHQ43_10055</name>
</gene>
<dbReference type="Proteomes" id="UP000297641">
    <property type="component" value="Unassembled WGS sequence"/>
</dbReference>
<name>A0A7I0HRH6_9LEPT</name>
<comment type="caution">
    <text evidence="2">The sequence shown here is derived from an EMBL/GenBank/DDBJ whole genome shotgun (WGS) entry which is preliminary data.</text>
</comment>
<dbReference type="RefSeq" id="WP_135771113.1">
    <property type="nucleotide sequence ID" value="NZ_RQFT01000009.1"/>
</dbReference>
<accession>A0A7I0HRH6</accession>
<dbReference type="Pfam" id="PF06114">
    <property type="entry name" value="Peptidase_M78"/>
    <property type="match status" value="1"/>
</dbReference>
<reference evidence="2 3" key="1">
    <citation type="journal article" date="2019" name="PLoS Negl. Trop. Dis.">
        <title>Revisiting the worldwide diversity of Leptospira species in the environment.</title>
        <authorList>
            <person name="Vincent A.T."/>
            <person name="Schiettekatte O."/>
            <person name="Bourhy P."/>
            <person name="Veyrier F.J."/>
            <person name="Picardeau M."/>
        </authorList>
    </citation>
    <scope>NUCLEOTIDE SEQUENCE [LARGE SCALE GENOMIC DNA]</scope>
    <source>
        <strain evidence="2 3">201800273</strain>
    </source>
</reference>
<feature type="domain" description="IrrE N-terminal-like" evidence="1">
    <location>
        <begin position="98"/>
        <end position="190"/>
    </location>
</feature>
<sequence>MITEDKMFEQLTEENVLGVYKKPNISYFEPKQSLYSKSAIKKIAEWVAEKLEFSVGGSIESIVKKIGGELVFLGPSNIMQVGDEQLGAILIHEQFKFQIFIPNYTLEFRDRFTIAHELGHYFLHYIFTDERKPLIAARGVSNKVEAEANHFAACFLMPEDEFRNDYSKMNLSQLSSKYQVSKLAINVRASYLGIQL</sequence>
<dbReference type="PANTHER" id="PTHR43236:SF1">
    <property type="entry name" value="BLL7220 PROTEIN"/>
    <property type="match status" value="1"/>
</dbReference>
<proteinExistence type="predicted"/>
<protein>
    <submittedName>
        <fullName evidence="2">ImmA/IrrE family metallo-endopeptidase</fullName>
    </submittedName>
</protein>